<proteinExistence type="predicted"/>
<gene>
    <name evidence="1" type="ORF">KIY12_06550</name>
</gene>
<comment type="caution">
    <text evidence="1">The sequence shown here is derived from an EMBL/GenBank/DDBJ whole genome shotgun (WGS) entry which is preliminary data.</text>
</comment>
<protein>
    <recommendedName>
        <fullName evidence="3">MalT-like TPR region domain-containing protein</fullName>
    </recommendedName>
</protein>
<name>A0A8J7YXT1_9ARCH</name>
<dbReference type="AlphaFoldDB" id="A0A8J7YXT1"/>
<dbReference type="EMBL" id="JAHEAC010000056">
    <property type="protein sequence ID" value="MBX8644361.1"/>
    <property type="molecule type" value="Genomic_DNA"/>
</dbReference>
<evidence type="ECO:0000313" key="2">
    <source>
        <dbReference type="Proteomes" id="UP000750197"/>
    </source>
</evidence>
<organism evidence="1 2">
    <name type="scientific">Candidatus Sysuiplasma superficiale</name>
    <dbReference type="NCBI Taxonomy" id="2823368"/>
    <lineage>
        <taxon>Archaea</taxon>
        <taxon>Methanobacteriati</taxon>
        <taxon>Thermoplasmatota</taxon>
        <taxon>Thermoplasmata</taxon>
        <taxon>Candidatus Sysuiplasmatales</taxon>
        <taxon>Candidatus Sysuiplasmataceae</taxon>
        <taxon>Candidatus Sysuiplasma</taxon>
    </lineage>
</organism>
<evidence type="ECO:0000313" key="1">
    <source>
        <dbReference type="EMBL" id="MBX8644361.1"/>
    </source>
</evidence>
<accession>A0A8J7YXT1</accession>
<dbReference type="Proteomes" id="UP000750197">
    <property type="component" value="Unassembled WGS sequence"/>
</dbReference>
<sequence length="377" mass="42192">MHILETLQGNGGRKDTYRLTQYGISESLALSRAHVAIELERGTSRGMFYSERARIRGIERDVKVYLLTDNGMKTASELINRRGTRRLIQEALRTPGAVSVSEVTARMEQKDLLILCALRIAGMPLNKRALEIDRKIPFTIPSDPASLSLMDMAYEAVDSHLQDESIRKFAYGLLADYFLRTDDYCSRMKYLLLSGRLSEADRTVAFHSREIEACGDAELRRIVIESARSADKCDGLLVLASRYCISEGDWQCALELSRSCGSECTEALLLYAESCVMGGRISEGKRALDRLRRDGMPPRNLSSLHRISARIALSYGGVQEAEYELGEALHVSTASADVHETMMNYSLLAVVARQKEDYREAARIEAKMRSLANMNKG</sequence>
<evidence type="ECO:0008006" key="3">
    <source>
        <dbReference type="Google" id="ProtNLM"/>
    </source>
</evidence>
<reference evidence="1" key="1">
    <citation type="submission" date="2021-05" db="EMBL/GenBank/DDBJ databases">
        <title>Genomic insights into ecological role and evolution of a novel Thermoplasmata order Candidatus Sysuiplasmatales.</title>
        <authorList>
            <person name="Yuan Y."/>
        </authorList>
    </citation>
    <scope>NUCLEOTIDE SEQUENCE</scope>
    <source>
        <strain evidence="1">TUT19-bin139</strain>
    </source>
</reference>